<name>A0ABU5ISC1_9BURK</name>
<gene>
    <name evidence="1" type="ORF">SM757_34910</name>
</gene>
<organism evidence="1 2">
    <name type="scientific">Azohydromonas lata</name>
    <dbReference type="NCBI Taxonomy" id="45677"/>
    <lineage>
        <taxon>Bacteria</taxon>
        <taxon>Pseudomonadati</taxon>
        <taxon>Pseudomonadota</taxon>
        <taxon>Betaproteobacteria</taxon>
        <taxon>Burkholderiales</taxon>
        <taxon>Sphaerotilaceae</taxon>
        <taxon>Azohydromonas</taxon>
    </lineage>
</organism>
<evidence type="ECO:0000313" key="2">
    <source>
        <dbReference type="Proteomes" id="UP001293718"/>
    </source>
</evidence>
<comment type="caution">
    <text evidence="1">The sequence shown here is derived from an EMBL/GenBank/DDBJ whole genome shotgun (WGS) entry which is preliminary data.</text>
</comment>
<feature type="non-terminal residue" evidence="1">
    <location>
        <position position="1"/>
    </location>
</feature>
<proteinExistence type="predicted"/>
<dbReference type="EMBL" id="JAXOJX010000181">
    <property type="protein sequence ID" value="MDZ5461776.1"/>
    <property type="molecule type" value="Genomic_DNA"/>
</dbReference>
<dbReference type="RefSeq" id="WP_322468852.1">
    <property type="nucleotide sequence ID" value="NZ_JAXOJX010000181.1"/>
</dbReference>
<keyword evidence="2" id="KW-1185">Reference proteome</keyword>
<sequence>APVAAPAPAPRRSVLPIFQIYFKEEQRPGLDPTFTPLDNAGRDDPLREFAVFERLAAEPALQRAPLWGALSWRFGQKTGLSGAALLKAIADKPGQDLYFCNPYPEHEALYINGWQQGVPSHPAFTELCTAVLKAAGLDEAELGAVQSSARFSACNYFVGSPAFWGAYLPWVRGVVDRARAALPAAVLRVLDSPLSDPKGLHAGSTYWPFIVERLLPLFLRQAGSGLKVHKIALPASEARMNVHLQRLREMKDMAHRSKSRWLYGCWLNYRNLYMLQTAGSAWCKRYLPKISATAFDFR</sequence>
<evidence type="ECO:0000313" key="1">
    <source>
        <dbReference type="EMBL" id="MDZ5461776.1"/>
    </source>
</evidence>
<dbReference type="Proteomes" id="UP001293718">
    <property type="component" value="Unassembled WGS sequence"/>
</dbReference>
<reference evidence="1 2" key="1">
    <citation type="submission" date="2023-11" db="EMBL/GenBank/DDBJ databases">
        <title>Draft genome of Azohydromonas lata strain H1 (DSM1123), a polyhydroxyalkanoate producer.</title>
        <authorList>
            <person name="Traversa D."/>
            <person name="D'Addabbo P."/>
            <person name="Pazzani C."/>
            <person name="Manzari C."/>
            <person name="Chiara M."/>
            <person name="Scrascia M."/>
        </authorList>
    </citation>
    <scope>NUCLEOTIDE SEQUENCE [LARGE SCALE GENOMIC DNA]</scope>
    <source>
        <strain evidence="1 2">H1</strain>
    </source>
</reference>
<accession>A0ABU5ISC1</accession>
<protein>
    <submittedName>
        <fullName evidence="1">Uncharacterized protein</fullName>
    </submittedName>
</protein>